<evidence type="ECO:0000256" key="3">
    <source>
        <dbReference type="ARBA" id="ARBA00022989"/>
    </source>
</evidence>
<proteinExistence type="predicted"/>
<organism evidence="7 8">
    <name type="scientific">Sphingomonas baiyangensis</name>
    <dbReference type="NCBI Taxonomy" id="2572576"/>
    <lineage>
        <taxon>Bacteria</taxon>
        <taxon>Pseudomonadati</taxon>
        <taxon>Pseudomonadota</taxon>
        <taxon>Alphaproteobacteria</taxon>
        <taxon>Sphingomonadales</taxon>
        <taxon>Sphingomonadaceae</taxon>
        <taxon>Sphingomonas</taxon>
    </lineage>
</organism>
<sequence length="421" mass="44383">MSGTRRIIRQTMTVARRDFVATVFTPTFLLFLLAPLIMAGFGAIGGLGAATMADSRDRRVQIVALAAPEDGARLVAVDKRLRGVFRERDAPPPLRVTTPRADVAAQARALIDSSDIDISAVLYGPLEAPTVLYGAQGARTASYLVELADQALRIDSAAGAEPVARATRIAVARETASIGGQGQAAFFTVFGLFFLTLLLAGQAVGTMAEERSNKVIEVLAAAVPLESVFLGKLIGMFGVALLFLSFWAGVAFNIGSLVPPELARGFASIGPAVGMPAFVLLFLAYFTMAYMLLGAVFLGIGAQASTPREIQMLSLPITIVQVGMFGLSSAAAANPGSWVATFAEVFPFSSPFAMGARAANSPELWRHALAIAWQLLWVAITVGIGARLFRRGVLQSAGPKMRWWPRRGSGAVEAAGEAVSP</sequence>
<dbReference type="GO" id="GO:0016020">
    <property type="term" value="C:membrane"/>
    <property type="evidence" value="ECO:0007669"/>
    <property type="project" value="UniProtKB-SubCell"/>
</dbReference>
<evidence type="ECO:0000259" key="6">
    <source>
        <dbReference type="Pfam" id="PF12698"/>
    </source>
</evidence>
<evidence type="ECO:0000313" key="7">
    <source>
        <dbReference type="EMBL" id="TKD53195.1"/>
    </source>
</evidence>
<keyword evidence="4 5" id="KW-0472">Membrane</keyword>
<dbReference type="InterPro" id="IPR013525">
    <property type="entry name" value="ABC2_TM"/>
</dbReference>
<dbReference type="AlphaFoldDB" id="A0A4U1L9S0"/>
<keyword evidence="3 5" id="KW-1133">Transmembrane helix</keyword>
<evidence type="ECO:0000313" key="8">
    <source>
        <dbReference type="Proteomes" id="UP000309138"/>
    </source>
</evidence>
<dbReference type="GO" id="GO:0140359">
    <property type="term" value="F:ABC-type transporter activity"/>
    <property type="evidence" value="ECO:0007669"/>
    <property type="project" value="InterPro"/>
</dbReference>
<evidence type="ECO:0000256" key="2">
    <source>
        <dbReference type="ARBA" id="ARBA00022692"/>
    </source>
</evidence>
<dbReference type="EMBL" id="SWKR01000001">
    <property type="protein sequence ID" value="TKD53195.1"/>
    <property type="molecule type" value="Genomic_DNA"/>
</dbReference>
<feature type="transmembrane region" description="Helical" evidence="5">
    <location>
        <begin position="278"/>
        <end position="300"/>
    </location>
</feature>
<dbReference type="Proteomes" id="UP000309138">
    <property type="component" value="Unassembled WGS sequence"/>
</dbReference>
<feature type="transmembrane region" description="Helical" evidence="5">
    <location>
        <begin position="371"/>
        <end position="389"/>
    </location>
</feature>
<comment type="subcellular location">
    <subcellularLocation>
        <location evidence="1">Membrane</location>
        <topology evidence="1">Multi-pass membrane protein</topology>
    </subcellularLocation>
</comment>
<feature type="transmembrane region" description="Helical" evidence="5">
    <location>
        <begin position="184"/>
        <end position="204"/>
    </location>
</feature>
<protein>
    <submittedName>
        <fullName evidence="7">ABC transporter permease</fullName>
    </submittedName>
</protein>
<keyword evidence="2 5" id="KW-0812">Transmembrane</keyword>
<dbReference type="OrthoDB" id="7388589at2"/>
<dbReference type="Pfam" id="PF12698">
    <property type="entry name" value="ABC2_membrane_3"/>
    <property type="match status" value="1"/>
</dbReference>
<evidence type="ECO:0000256" key="4">
    <source>
        <dbReference type="ARBA" id="ARBA00023136"/>
    </source>
</evidence>
<comment type="caution">
    <text evidence="7">The sequence shown here is derived from an EMBL/GenBank/DDBJ whole genome shotgun (WGS) entry which is preliminary data.</text>
</comment>
<gene>
    <name evidence="7" type="ORF">FBR43_02375</name>
</gene>
<keyword evidence="8" id="KW-1185">Reference proteome</keyword>
<dbReference type="RefSeq" id="WP_136941615.1">
    <property type="nucleotide sequence ID" value="NZ_SWKR01000001.1"/>
</dbReference>
<evidence type="ECO:0000256" key="1">
    <source>
        <dbReference type="ARBA" id="ARBA00004141"/>
    </source>
</evidence>
<accession>A0A4U1L9S0</accession>
<reference evidence="7 8" key="1">
    <citation type="submission" date="2019-04" db="EMBL/GenBank/DDBJ databases">
        <authorList>
            <person name="Yang Y."/>
            <person name="Wei D."/>
        </authorList>
    </citation>
    <scope>NUCLEOTIDE SEQUENCE [LARGE SCALE GENOMIC DNA]</scope>
    <source>
        <strain evidence="7 8">L-1-4w-11</strain>
    </source>
</reference>
<feature type="transmembrane region" description="Helical" evidence="5">
    <location>
        <begin position="233"/>
        <end position="258"/>
    </location>
</feature>
<name>A0A4U1L9S0_9SPHN</name>
<evidence type="ECO:0000256" key="5">
    <source>
        <dbReference type="SAM" id="Phobius"/>
    </source>
</evidence>
<feature type="domain" description="ABC-2 type transporter transmembrane" evidence="6">
    <location>
        <begin position="28"/>
        <end position="384"/>
    </location>
</feature>
<feature type="transmembrane region" description="Helical" evidence="5">
    <location>
        <begin position="312"/>
        <end position="333"/>
    </location>
</feature>